<protein>
    <submittedName>
        <fullName evidence="1">Uncharacterized protein</fullName>
    </submittedName>
</protein>
<organism evidence="1">
    <name type="scientific">Utricularia reniformis</name>
    <dbReference type="NCBI Taxonomy" id="192314"/>
    <lineage>
        <taxon>Eukaryota</taxon>
        <taxon>Viridiplantae</taxon>
        <taxon>Streptophyta</taxon>
        <taxon>Embryophyta</taxon>
        <taxon>Tracheophyta</taxon>
        <taxon>Spermatophyta</taxon>
        <taxon>Magnoliopsida</taxon>
        <taxon>eudicotyledons</taxon>
        <taxon>Gunneridae</taxon>
        <taxon>Pentapetalae</taxon>
        <taxon>asterids</taxon>
        <taxon>lamiids</taxon>
        <taxon>Lamiales</taxon>
        <taxon>Lentibulariaceae</taxon>
        <taxon>Utricularia</taxon>
    </lineage>
</organism>
<dbReference type="EMBL" id="KY774314">
    <property type="protein sequence ID" value="ART32274.1"/>
    <property type="molecule type" value="Genomic_DNA"/>
</dbReference>
<name>A0A1Y0B4F9_9LAMI</name>
<geneLocation type="mitochondrion" evidence="1"/>
<evidence type="ECO:0000313" key="1">
    <source>
        <dbReference type="EMBL" id="ART32274.1"/>
    </source>
</evidence>
<proteinExistence type="predicted"/>
<keyword evidence="1" id="KW-0496">Mitochondrion</keyword>
<reference evidence="1" key="1">
    <citation type="submission" date="2017-03" db="EMBL/GenBank/DDBJ databases">
        <title>The mitochondrial genome of the carnivorous plant Utricularia reniformis (Lentibulariaceae): structure, comparative analysis and evolutionary landmarks.</title>
        <authorList>
            <person name="Silva S.R."/>
            <person name="Alvarenga D.O."/>
            <person name="Michael T.P."/>
            <person name="Miranda V.F.O."/>
            <person name="Varani A.M."/>
        </authorList>
    </citation>
    <scope>NUCLEOTIDE SEQUENCE</scope>
</reference>
<sequence length="79" mass="8976">MQSLATNLQRRGRLALSSITVTSLKGKDFLLFHFYFPNKEASSFPVVKESVTLAKSYSKKSFPNPTLIVVARKYFTIKM</sequence>
<dbReference type="AlphaFoldDB" id="A0A1Y0B4F9"/>
<accession>A0A1Y0B4F9</accession>
<gene>
    <name evidence="1" type="ORF">AEK19_MT2122</name>
</gene>